<proteinExistence type="predicted"/>
<dbReference type="EMBL" id="JASPKZ010003844">
    <property type="protein sequence ID" value="KAJ9592146.1"/>
    <property type="molecule type" value="Genomic_DNA"/>
</dbReference>
<accession>A0AAD8A4A6</accession>
<feature type="non-terminal residue" evidence="1">
    <location>
        <position position="1"/>
    </location>
</feature>
<protein>
    <submittedName>
        <fullName evidence="1">Uncharacterized protein</fullName>
    </submittedName>
</protein>
<organism evidence="1 2">
    <name type="scientific">Diploptera punctata</name>
    <name type="common">Pacific beetle cockroach</name>
    <dbReference type="NCBI Taxonomy" id="6984"/>
    <lineage>
        <taxon>Eukaryota</taxon>
        <taxon>Metazoa</taxon>
        <taxon>Ecdysozoa</taxon>
        <taxon>Arthropoda</taxon>
        <taxon>Hexapoda</taxon>
        <taxon>Insecta</taxon>
        <taxon>Pterygota</taxon>
        <taxon>Neoptera</taxon>
        <taxon>Polyneoptera</taxon>
        <taxon>Dictyoptera</taxon>
        <taxon>Blattodea</taxon>
        <taxon>Blaberoidea</taxon>
        <taxon>Blaberidae</taxon>
        <taxon>Diplopterinae</taxon>
        <taxon>Diploptera</taxon>
    </lineage>
</organism>
<dbReference type="Proteomes" id="UP001233999">
    <property type="component" value="Unassembled WGS sequence"/>
</dbReference>
<evidence type="ECO:0000313" key="1">
    <source>
        <dbReference type="EMBL" id="KAJ9592146.1"/>
    </source>
</evidence>
<keyword evidence="2" id="KW-1185">Reference proteome</keyword>
<feature type="non-terminal residue" evidence="1">
    <location>
        <position position="71"/>
    </location>
</feature>
<name>A0AAD8A4A6_DIPPU</name>
<reference evidence="1" key="2">
    <citation type="submission" date="2023-05" db="EMBL/GenBank/DDBJ databases">
        <authorList>
            <person name="Fouks B."/>
        </authorList>
    </citation>
    <scope>NUCLEOTIDE SEQUENCE</scope>
    <source>
        <strain evidence="1">Stay&amp;Tobe</strain>
        <tissue evidence="1">Testes</tissue>
    </source>
</reference>
<reference evidence="1" key="1">
    <citation type="journal article" date="2023" name="IScience">
        <title>Live-bearing cockroach genome reveals convergent evolutionary mechanisms linked to viviparity in insects and beyond.</title>
        <authorList>
            <person name="Fouks B."/>
            <person name="Harrison M.C."/>
            <person name="Mikhailova A.A."/>
            <person name="Marchal E."/>
            <person name="English S."/>
            <person name="Carruthers M."/>
            <person name="Jennings E.C."/>
            <person name="Chiamaka E.L."/>
            <person name="Frigard R.A."/>
            <person name="Pippel M."/>
            <person name="Attardo G.M."/>
            <person name="Benoit J.B."/>
            <person name="Bornberg-Bauer E."/>
            <person name="Tobe S.S."/>
        </authorList>
    </citation>
    <scope>NUCLEOTIDE SEQUENCE</scope>
    <source>
        <strain evidence="1">Stay&amp;Tobe</strain>
    </source>
</reference>
<gene>
    <name evidence="1" type="ORF">L9F63_001262</name>
</gene>
<sequence length="71" mass="8308">ILISRTLPSAKEAYKEIKSVAKQLNTQEETISSKRYFIRNAVVKLIKANKSENWEFRLKTNVMIVVNFQHI</sequence>
<dbReference type="AlphaFoldDB" id="A0AAD8A4A6"/>
<comment type="caution">
    <text evidence="1">The sequence shown here is derived from an EMBL/GenBank/DDBJ whole genome shotgun (WGS) entry which is preliminary data.</text>
</comment>
<evidence type="ECO:0000313" key="2">
    <source>
        <dbReference type="Proteomes" id="UP001233999"/>
    </source>
</evidence>